<gene>
    <name evidence="1" type="ORF">HGH91_10660</name>
</gene>
<comment type="caution">
    <text evidence="1">The sequence shown here is derived from an EMBL/GenBank/DDBJ whole genome shotgun (WGS) entry which is preliminary data.</text>
</comment>
<evidence type="ECO:0000313" key="2">
    <source>
        <dbReference type="Proteomes" id="UP000552864"/>
    </source>
</evidence>
<proteinExistence type="predicted"/>
<dbReference type="InterPro" id="IPR032183">
    <property type="entry name" value="PKD-like"/>
</dbReference>
<keyword evidence="2" id="KW-1185">Reference proteome</keyword>
<organism evidence="1 2">
    <name type="scientific">Chitinophaga eiseniae</name>
    <dbReference type="NCBI Taxonomy" id="634771"/>
    <lineage>
        <taxon>Bacteria</taxon>
        <taxon>Pseudomonadati</taxon>
        <taxon>Bacteroidota</taxon>
        <taxon>Chitinophagia</taxon>
        <taxon>Chitinophagales</taxon>
        <taxon>Chitinophagaceae</taxon>
        <taxon>Chitinophaga</taxon>
    </lineage>
</organism>
<dbReference type="AlphaFoldDB" id="A0A847SBA5"/>
<name>A0A847SBA5_9BACT</name>
<dbReference type="PROSITE" id="PS51257">
    <property type="entry name" value="PROKAR_LIPOPROTEIN"/>
    <property type="match status" value="1"/>
</dbReference>
<protein>
    <recommendedName>
        <fullName evidence="3">PKD-like family protein</fullName>
    </recommendedName>
</protein>
<evidence type="ECO:0000313" key="1">
    <source>
        <dbReference type="EMBL" id="NLR79091.1"/>
    </source>
</evidence>
<reference evidence="1 2" key="1">
    <citation type="submission" date="2020-04" db="EMBL/GenBank/DDBJ databases">
        <authorList>
            <person name="Yin C."/>
        </authorList>
    </citation>
    <scope>NUCLEOTIDE SEQUENCE [LARGE SCALE GENOMIC DNA]</scope>
    <source>
        <strain evidence="1 2">Ak56</strain>
    </source>
</reference>
<dbReference type="RefSeq" id="WP_168738432.1">
    <property type="nucleotide sequence ID" value="NZ_JABAHZ010000002.1"/>
</dbReference>
<evidence type="ECO:0008006" key="3">
    <source>
        <dbReference type="Google" id="ProtNLM"/>
    </source>
</evidence>
<dbReference type="Proteomes" id="UP000552864">
    <property type="component" value="Unassembled WGS sequence"/>
</dbReference>
<dbReference type="EMBL" id="JABAHZ010000002">
    <property type="protein sequence ID" value="NLR79091.1"/>
    <property type="molecule type" value="Genomic_DNA"/>
</dbReference>
<accession>A0A847SBA5</accession>
<dbReference type="Pfam" id="PF16407">
    <property type="entry name" value="PKD_2"/>
    <property type="match status" value="1"/>
</dbReference>
<sequence>MRRHIFSDVLWLCVVAIVAFSCQRDKQNYVFEKLNKVSISPDSAFAITQYDTLKFAPVYTDTKPPGVPYKYEWVIYLQNGSGSPVTLSAERNLKAAIKQSPGVYTLQCRVTDPETGIVAVKLYKVTVNGKFYSGWMVANTRNNSAHLDFIRVDDALILDPAGLANNTTYSGKAIAALSTNNSGTAIILFFTTNGVFRFNGNDFFQNAGTDKLLPGASAFSTLPAYSLNVLASEQLLISEGGLYGGISTGFGMTEAQALKPFSDRYNGDYYLFPGLAASSFYTTYVYDNKYKRFMQTGYDTRTLLPSAVNGSFDMGNVGKTAIGFDRGALDNAYPTGEYFFIMQDENNNRYVYSINKDAPAMNQLIGNSPEIGTAKYFATASSLKQLYYATDSKIYLYDMIANSSELLYTFPAGYKIADIKIQRTGTARLVVAANKGTAGEVFYFELNVRGRLVNETFSKKFQGFGEIVQVGFKN</sequence>